<protein>
    <submittedName>
        <fullName evidence="1">Uncharacterized protein</fullName>
    </submittedName>
</protein>
<evidence type="ECO:0000313" key="2">
    <source>
        <dbReference type="Proteomes" id="UP000529417"/>
    </source>
</evidence>
<comment type="caution">
    <text evidence="1">The sequence shown here is derived from an EMBL/GenBank/DDBJ whole genome shotgun (WGS) entry which is preliminary data.</text>
</comment>
<keyword evidence="2" id="KW-1185">Reference proteome</keyword>
<dbReference type="EMBL" id="JACBXS010000059">
    <property type="protein sequence ID" value="NYS26662.1"/>
    <property type="molecule type" value="Genomic_DNA"/>
</dbReference>
<accession>A0A7Z0KZF7</accession>
<organism evidence="1 2">
    <name type="scientific">Rhabdonatronobacter sediminivivens</name>
    <dbReference type="NCBI Taxonomy" id="2743469"/>
    <lineage>
        <taxon>Bacteria</taxon>
        <taxon>Pseudomonadati</taxon>
        <taxon>Pseudomonadota</taxon>
        <taxon>Alphaproteobacteria</taxon>
        <taxon>Rhodobacterales</taxon>
        <taxon>Paracoccaceae</taxon>
        <taxon>Rhabdonatronobacter</taxon>
    </lineage>
</organism>
<gene>
    <name evidence="1" type="ORF">HUK65_16890</name>
</gene>
<name>A0A7Z0KZF7_9RHOB</name>
<dbReference type="AlphaFoldDB" id="A0A7Z0KZF7"/>
<proteinExistence type="predicted"/>
<dbReference type="Proteomes" id="UP000529417">
    <property type="component" value="Unassembled WGS sequence"/>
</dbReference>
<sequence>MTSRLSPMTARAVTCALMGAMALRGQTKRLLHGIVEPLHILLGGEWLPQLDEDRPADTLDRAARGGDGIFRVGLAAGEGAVEIAAHRVEVDHLGQPGQLHQDRDILARLDKPHPPALLLNLEAVEAQRAVEMVEHGDMTLGLVDEIAWVSGCLNNLCERFLSIKAVVEIDKALHQRRYAGATHREGHIAGAHELLDLRPAAIDPDGGRRVMAPAAADNVGDGIDALGR</sequence>
<reference evidence="1 2" key="1">
    <citation type="journal article" date="2000" name="Arch. Microbiol.">
        <title>Rhodobaca bogoriensis gen. nov. and sp. nov., an alkaliphilic purple nonsulfur bacterium from African Rift Valley soda lakes.</title>
        <authorList>
            <person name="Milford A.D."/>
            <person name="Achenbach L.A."/>
            <person name="Jung D.O."/>
            <person name="Madigan M.T."/>
        </authorList>
    </citation>
    <scope>NUCLEOTIDE SEQUENCE [LARGE SCALE GENOMIC DNA]</scope>
    <source>
        <strain evidence="1 2">2376</strain>
    </source>
</reference>
<evidence type="ECO:0000313" key="1">
    <source>
        <dbReference type="EMBL" id="NYS26662.1"/>
    </source>
</evidence>